<organism evidence="3 4">
    <name type="scientific">Goodfellowiella coeruleoviolacea</name>
    <dbReference type="NCBI Taxonomy" id="334858"/>
    <lineage>
        <taxon>Bacteria</taxon>
        <taxon>Bacillati</taxon>
        <taxon>Actinomycetota</taxon>
        <taxon>Actinomycetes</taxon>
        <taxon>Pseudonocardiales</taxon>
        <taxon>Pseudonocardiaceae</taxon>
        <taxon>Goodfellowiella</taxon>
    </lineage>
</organism>
<feature type="transmembrane region" description="Helical" evidence="2">
    <location>
        <begin position="120"/>
        <end position="138"/>
    </location>
</feature>
<comment type="caution">
    <text evidence="3">The sequence shown here is derived from an EMBL/GenBank/DDBJ whole genome shotgun (WGS) entry which is preliminary data.</text>
</comment>
<feature type="transmembrane region" description="Helical" evidence="2">
    <location>
        <begin position="56"/>
        <end position="79"/>
    </location>
</feature>
<evidence type="ECO:0000313" key="3">
    <source>
        <dbReference type="EMBL" id="MCP2169816.1"/>
    </source>
</evidence>
<dbReference type="RefSeq" id="WP_253779149.1">
    <property type="nucleotide sequence ID" value="NZ_JAMTCK010000021.1"/>
</dbReference>
<dbReference type="AlphaFoldDB" id="A0AAE3GKB9"/>
<accession>A0AAE3GKB9</accession>
<proteinExistence type="predicted"/>
<keyword evidence="2" id="KW-1133">Transmembrane helix</keyword>
<name>A0AAE3GKB9_9PSEU</name>
<dbReference type="Pfam" id="PF14362">
    <property type="entry name" value="DUF4407"/>
    <property type="match status" value="1"/>
</dbReference>
<feature type="compositionally biased region" description="Low complexity" evidence="1">
    <location>
        <begin position="464"/>
        <end position="475"/>
    </location>
</feature>
<sequence length="491" mass="53196">MTDTTTRTAAPAAWPGQLAELVRLPWPRGDTGRRLRVLTGVDEDILADLRTERARYTAMGGVLLGTATIAGFSMWLALAEVLGEVHWSAVVLAAGWALFVLTLDRWLVASACGVHWHRRLAALLPRLLIACFFGLVIAEPLVLRIFATAVEEQVRDDREQELAALRGRLVTCNPVPDKDSSAAAGARPPDCAAEHVFSFQTNPGALAAELAALRLDADTLRSSVDEDTRRLNELNEVARDECTGVSGPGLSGVAGAGTDCRRQRRLADEYAATHPIQENAAKLAALTARVSDLEGRVSTARGDYERERDTKITQRVDERRANQGAIGLLERFRALDALTGHDEFLRTAVLVVRGFFILIDCLPVLVKLFGGTTSYDRAVDLRLSASLASFAKGEQARSAAQSSARVAREKRAATRARQEDAEIELDERERAAAVEVAKQGRVNELYERFLHPRHRTASDDGPADGDASGPDASGPRPDDADGPHGNGQPPR</sequence>
<evidence type="ECO:0008006" key="5">
    <source>
        <dbReference type="Google" id="ProtNLM"/>
    </source>
</evidence>
<keyword evidence="2" id="KW-0472">Membrane</keyword>
<dbReference type="InterPro" id="IPR025519">
    <property type="entry name" value="DUF4407"/>
</dbReference>
<reference evidence="3" key="1">
    <citation type="submission" date="2022-06" db="EMBL/GenBank/DDBJ databases">
        <title>Genomic Encyclopedia of Archaeal and Bacterial Type Strains, Phase II (KMG-II): from individual species to whole genera.</title>
        <authorList>
            <person name="Goeker M."/>
        </authorList>
    </citation>
    <scope>NUCLEOTIDE SEQUENCE</scope>
    <source>
        <strain evidence="3">DSM 43935</strain>
    </source>
</reference>
<keyword evidence="2" id="KW-0812">Transmembrane</keyword>
<dbReference type="EMBL" id="JAMTCK010000021">
    <property type="protein sequence ID" value="MCP2169816.1"/>
    <property type="molecule type" value="Genomic_DNA"/>
</dbReference>
<keyword evidence="4" id="KW-1185">Reference proteome</keyword>
<protein>
    <recommendedName>
        <fullName evidence="5">DUF4407 domain-containing protein</fullName>
    </recommendedName>
</protein>
<evidence type="ECO:0000256" key="1">
    <source>
        <dbReference type="SAM" id="MobiDB-lite"/>
    </source>
</evidence>
<evidence type="ECO:0000256" key="2">
    <source>
        <dbReference type="SAM" id="Phobius"/>
    </source>
</evidence>
<evidence type="ECO:0000313" key="4">
    <source>
        <dbReference type="Proteomes" id="UP001206128"/>
    </source>
</evidence>
<gene>
    <name evidence="3" type="ORF">LX83_006702</name>
</gene>
<feature type="transmembrane region" description="Helical" evidence="2">
    <location>
        <begin position="85"/>
        <end position="108"/>
    </location>
</feature>
<dbReference type="Proteomes" id="UP001206128">
    <property type="component" value="Unassembled WGS sequence"/>
</dbReference>
<feature type="region of interest" description="Disordered" evidence="1">
    <location>
        <begin position="450"/>
        <end position="491"/>
    </location>
</feature>